<reference evidence="1" key="1">
    <citation type="submission" date="2014-09" db="EMBL/GenBank/DDBJ databases">
        <authorList>
            <person name="Magalhaes I.L.F."/>
            <person name="Oliveira U."/>
            <person name="Santos F.R."/>
            <person name="Vidigal T.H.D.A."/>
            <person name="Brescovit A.D."/>
            <person name="Santos A.J."/>
        </authorList>
    </citation>
    <scope>NUCLEOTIDE SEQUENCE</scope>
    <source>
        <tissue evidence="1">Shoot tissue taken approximately 20 cm above the soil surface</tissue>
    </source>
</reference>
<sequence>MHIQIFYREGNKLHLLFYPMGLFLPGL</sequence>
<reference evidence="1" key="2">
    <citation type="journal article" date="2015" name="Data Brief">
        <title>Shoot transcriptome of the giant reed, Arundo donax.</title>
        <authorList>
            <person name="Barrero R.A."/>
            <person name="Guerrero F.D."/>
            <person name="Moolhuijzen P."/>
            <person name="Goolsby J.A."/>
            <person name="Tidwell J."/>
            <person name="Bellgard S.E."/>
            <person name="Bellgard M.I."/>
        </authorList>
    </citation>
    <scope>NUCLEOTIDE SEQUENCE</scope>
    <source>
        <tissue evidence="1">Shoot tissue taken approximately 20 cm above the soil surface</tissue>
    </source>
</reference>
<dbReference type="AlphaFoldDB" id="A0A0A9AL06"/>
<name>A0A0A9AL06_ARUDO</name>
<protein>
    <submittedName>
        <fullName evidence="1">Uncharacterized protein</fullName>
    </submittedName>
</protein>
<accession>A0A0A9AL06</accession>
<dbReference type="EMBL" id="GBRH01250123">
    <property type="protein sequence ID" value="JAD47772.1"/>
    <property type="molecule type" value="Transcribed_RNA"/>
</dbReference>
<organism evidence="1">
    <name type="scientific">Arundo donax</name>
    <name type="common">Giant reed</name>
    <name type="synonym">Donax arundinaceus</name>
    <dbReference type="NCBI Taxonomy" id="35708"/>
    <lineage>
        <taxon>Eukaryota</taxon>
        <taxon>Viridiplantae</taxon>
        <taxon>Streptophyta</taxon>
        <taxon>Embryophyta</taxon>
        <taxon>Tracheophyta</taxon>
        <taxon>Spermatophyta</taxon>
        <taxon>Magnoliopsida</taxon>
        <taxon>Liliopsida</taxon>
        <taxon>Poales</taxon>
        <taxon>Poaceae</taxon>
        <taxon>PACMAD clade</taxon>
        <taxon>Arundinoideae</taxon>
        <taxon>Arundineae</taxon>
        <taxon>Arundo</taxon>
    </lineage>
</organism>
<proteinExistence type="predicted"/>
<evidence type="ECO:0000313" key="1">
    <source>
        <dbReference type="EMBL" id="JAD47772.1"/>
    </source>
</evidence>